<dbReference type="InterPro" id="IPR010664">
    <property type="entry name" value="LipoPS_assembly_LptC-rel"/>
</dbReference>
<evidence type="ECO:0000313" key="3">
    <source>
        <dbReference type="Proteomes" id="UP000325291"/>
    </source>
</evidence>
<accession>A0A5A9YYA5</accession>
<name>A0A5A9YYA5_9RHOB</name>
<protein>
    <recommendedName>
        <fullName evidence="4">LPS export ABC transporter periplasmic protein LptC</fullName>
    </recommendedName>
</protein>
<keyword evidence="1" id="KW-0472">Membrane</keyword>
<gene>
    <name evidence="2" type="ORF">FLO80_19750</name>
</gene>
<dbReference type="Gene3D" id="2.60.450.10">
    <property type="entry name" value="Lipopolysaccharide (LPS) transport protein A like domain"/>
    <property type="match status" value="1"/>
</dbReference>
<keyword evidence="1" id="KW-1133">Transmembrane helix</keyword>
<evidence type="ECO:0000256" key="1">
    <source>
        <dbReference type="SAM" id="Phobius"/>
    </source>
</evidence>
<dbReference type="AlphaFoldDB" id="A0A5A9YYA5"/>
<keyword evidence="1" id="KW-0812">Transmembrane</keyword>
<sequence length="204" mass="22077">MFGRGDFYSRLVAWLKILLPLAALGILSTLFLLSRNIDPATTIPFTTIDLRERARDERVTAPEFAGATEQGDLILFRSSSARPDPENPSRGLADTLSARITFASGATITFTAEEGIVDQRRDRAELSGDVVVTSSTGYEITTEHLISGMRTIHAETPGAVAGTGPPGDFTAGRMLLTTDENGENARLLFTDGVKLLYDPQDTKE</sequence>
<keyword evidence="3" id="KW-1185">Reference proteome</keyword>
<feature type="transmembrane region" description="Helical" evidence="1">
    <location>
        <begin position="12"/>
        <end position="33"/>
    </location>
</feature>
<dbReference type="Proteomes" id="UP000325291">
    <property type="component" value="Unassembled WGS sequence"/>
</dbReference>
<reference evidence="2 3" key="1">
    <citation type="submission" date="2019-07" db="EMBL/GenBank/DDBJ databases">
        <title>Aquicoccus porphyridii gen. nov., sp. nov., isolated from a small marine red alga, Porphyridium marinum.</title>
        <authorList>
            <person name="Liu L."/>
        </authorList>
    </citation>
    <scope>NUCLEOTIDE SEQUENCE [LARGE SCALE GENOMIC DNA]</scope>
    <source>
        <strain evidence="2 3">L1 8-17</strain>
    </source>
</reference>
<organism evidence="2 3">
    <name type="scientific">Aquicoccus porphyridii</name>
    <dbReference type="NCBI Taxonomy" id="1852029"/>
    <lineage>
        <taxon>Bacteria</taxon>
        <taxon>Pseudomonadati</taxon>
        <taxon>Pseudomonadota</taxon>
        <taxon>Alphaproteobacteria</taxon>
        <taxon>Rhodobacterales</taxon>
        <taxon>Paracoccaceae</taxon>
        <taxon>Aquicoccus</taxon>
    </lineage>
</organism>
<dbReference type="EMBL" id="VINQ01000024">
    <property type="protein sequence ID" value="KAA0909834.1"/>
    <property type="molecule type" value="Genomic_DNA"/>
</dbReference>
<proteinExistence type="predicted"/>
<comment type="caution">
    <text evidence="2">The sequence shown here is derived from an EMBL/GenBank/DDBJ whole genome shotgun (WGS) entry which is preliminary data.</text>
</comment>
<dbReference type="Pfam" id="PF06835">
    <property type="entry name" value="LptC"/>
    <property type="match status" value="1"/>
</dbReference>
<evidence type="ECO:0000313" key="2">
    <source>
        <dbReference type="EMBL" id="KAA0909834.1"/>
    </source>
</evidence>
<evidence type="ECO:0008006" key="4">
    <source>
        <dbReference type="Google" id="ProtNLM"/>
    </source>
</evidence>